<dbReference type="RefSeq" id="WP_328856741.1">
    <property type="nucleotide sequence ID" value="NZ_CP108021.1"/>
</dbReference>
<sequence length="436" mass="46515">MTDTTAWVSAARVVRRLGFGATGKEVDAAVARGVHRWVADVLAAPPAADPGAIATPAPRLDAIAAPGRAVSAAMRKKVNSERSDQQTELTAWWLRRMVSVHNPAPEKLTFVWHNHFATSAQKVRDASAMLAQNEKLRSMGLGEFRPLAYAMLTDAAMLRWLDGAQNTKSAPNENLAREFMELFALGHGNGYTETDVREGARALTGWRTTTDGATALRTRAHDTGTKTVLGVTGDLDASSFCDAVLGHPASSGYVATSMWRQLASDAPPPPDTLRRLTDAYGPRRDLRALVTAIVTDPAFTTSGTSIVMSPVEWMVGLARALTPQVTPQQITMMTSALRTLGQLPFFPPSVGGWPAGQAWLSTAGAETRFAVATRFAAHATPAVVIDAAPRDRIDALGHLLGVGRWSDRTASVLRTAVGHPPALTAIGLNSPEYLTA</sequence>
<dbReference type="InterPro" id="IPR014917">
    <property type="entry name" value="DUF1800"/>
</dbReference>
<gene>
    <name evidence="1" type="ORF">OG579_15970</name>
</gene>
<dbReference type="AlphaFoldDB" id="A0AAU4JZN3"/>
<dbReference type="Proteomes" id="UP001432128">
    <property type="component" value="Chromosome"/>
</dbReference>
<dbReference type="EMBL" id="CP108021">
    <property type="protein sequence ID" value="WUM19197.1"/>
    <property type="molecule type" value="Genomic_DNA"/>
</dbReference>
<reference evidence="1 2" key="1">
    <citation type="submission" date="2022-10" db="EMBL/GenBank/DDBJ databases">
        <title>The complete genomes of actinobacterial strains from the NBC collection.</title>
        <authorList>
            <person name="Joergensen T.S."/>
            <person name="Alvarez Arevalo M."/>
            <person name="Sterndorff E.B."/>
            <person name="Faurdal D."/>
            <person name="Vuksanovic O."/>
            <person name="Mourched A.-S."/>
            <person name="Charusanti P."/>
            <person name="Shaw S."/>
            <person name="Blin K."/>
            <person name="Weber T."/>
        </authorList>
    </citation>
    <scope>NUCLEOTIDE SEQUENCE [LARGE SCALE GENOMIC DNA]</scope>
    <source>
        <strain evidence="1 2">NBC_00319</strain>
    </source>
</reference>
<evidence type="ECO:0000313" key="1">
    <source>
        <dbReference type="EMBL" id="WUM19197.1"/>
    </source>
</evidence>
<protein>
    <submittedName>
        <fullName evidence="1">DUF1800 domain-containing protein</fullName>
    </submittedName>
</protein>
<organism evidence="1 2">
    <name type="scientific">Williamsia herbipolensis</name>
    <dbReference type="NCBI Taxonomy" id="1603258"/>
    <lineage>
        <taxon>Bacteria</taxon>
        <taxon>Bacillati</taxon>
        <taxon>Actinomycetota</taxon>
        <taxon>Actinomycetes</taxon>
        <taxon>Mycobacteriales</taxon>
        <taxon>Nocardiaceae</taxon>
        <taxon>Williamsia</taxon>
    </lineage>
</organism>
<name>A0AAU4JZN3_9NOCA</name>
<accession>A0AAU4JZN3</accession>
<proteinExistence type="predicted"/>
<dbReference type="Pfam" id="PF08811">
    <property type="entry name" value="DUF1800"/>
    <property type="match status" value="1"/>
</dbReference>
<dbReference type="KEGG" id="whr:OG579_15970"/>
<evidence type="ECO:0000313" key="2">
    <source>
        <dbReference type="Proteomes" id="UP001432128"/>
    </source>
</evidence>
<keyword evidence="2" id="KW-1185">Reference proteome</keyword>